<protein>
    <submittedName>
        <fullName evidence="1">DUF2141 domain-containing protein</fullName>
    </submittedName>
</protein>
<dbReference type="RefSeq" id="WP_133391859.1">
    <property type="nucleotide sequence ID" value="NZ_SMUW01000037.1"/>
</dbReference>
<dbReference type="AlphaFoldDB" id="A0A4R5URR6"/>
<dbReference type="Proteomes" id="UP000295438">
    <property type="component" value="Unassembled WGS sequence"/>
</dbReference>
<evidence type="ECO:0000313" key="1">
    <source>
        <dbReference type="EMBL" id="TDK41779.1"/>
    </source>
</evidence>
<dbReference type="Pfam" id="PF09912">
    <property type="entry name" value="DUF2141"/>
    <property type="match status" value="1"/>
</dbReference>
<dbReference type="EMBL" id="SMUW01000037">
    <property type="protein sequence ID" value="TDK41779.1"/>
    <property type="molecule type" value="Genomic_DNA"/>
</dbReference>
<proteinExistence type="predicted"/>
<reference evidence="1 2" key="1">
    <citation type="submission" date="2019-03" db="EMBL/GenBank/DDBJ databases">
        <title>Algoriphagus aquimaris sp. nov., isolated form marine sediment in Pohang, Korea.</title>
        <authorList>
            <person name="Kim J."/>
            <person name="Yoon S.-H."/>
            <person name="Lee S.-S."/>
        </authorList>
    </citation>
    <scope>NUCLEOTIDE SEQUENCE [LARGE SCALE GENOMIC DNA]</scope>
    <source>
        <strain evidence="1 2">F21</strain>
    </source>
</reference>
<gene>
    <name evidence="1" type="ORF">E1898_17530</name>
</gene>
<keyword evidence="2" id="KW-1185">Reference proteome</keyword>
<comment type="caution">
    <text evidence="1">The sequence shown here is derived from an EMBL/GenBank/DDBJ whole genome shotgun (WGS) entry which is preliminary data.</text>
</comment>
<name>A0A4R5URR6_9BACT</name>
<evidence type="ECO:0000313" key="2">
    <source>
        <dbReference type="Proteomes" id="UP000295438"/>
    </source>
</evidence>
<dbReference type="InterPro" id="IPR018673">
    <property type="entry name" value="DUF2141"/>
</dbReference>
<accession>A0A4R5URR6</accession>
<sequence>MLNLILSLFLSTILAMNSHQNTQLELIINNGKSDNGLVRVLIFNDSEGFPGDYTKAFKALSTNLENKRAVFNISNLPAGKYAITAYHDEDGDGKMSKNPFGYPTDRFGFSNNPKILFSAPTFEKCLFEIKEGQSHIQVIDLR</sequence>
<organism evidence="1 2">
    <name type="scientific">Algoriphagus formosus</name>
    <dbReference type="NCBI Taxonomy" id="2007308"/>
    <lineage>
        <taxon>Bacteria</taxon>
        <taxon>Pseudomonadati</taxon>
        <taxon>Bacteroidota</taxon>
        <taxon>Cytophagia</taxon>
        <taxon>Cytophagales</taxon>
        <taxon>Cyclobacteriaceae</taxon>
        <taxon>Algoriphagus</taxon>
    </lineage>
</organism>